<protein>
    <submittedName>
        <fullName evidence="2">Thioredoxin family protein</fullName>
    </submittedName>
</protein>
<dbReference type="InterPro" id="IPR012336">
    <property type="entry name" value="Thioredoxin-like_fold"/>
</dbReference>
<organism evidence="2 3">
    <name type="scientific">Thiovibrio frasassiensis</name>
    <dbReference type="NCBI Taxonomy" id="2984131"/>
    <lineage>
        <taxon>Bacteria</taxon>
        <taxon>Pseudomonadati</taxon>
        <taxon>Thermodesulfobacteriota</taxon>
        <taxon>Desulfobulbia</taxon>
        <taxon>Desulfobulbales</taxon>
        <taxon>Thiovibrionaceae</taxon>
        <taxon>Thiovibrio</taxon>
    </lineage>
</organism>
<keyword evidence="3" id="KW-1185">Reference proteome</keyword>
<evidence type="ECO:0000259" key="1">
    <source>
        <dbReference type="Pfam" id="PF13192"/>
    </source>
</evidence>
<evidence type="ECO:0000313" key="3">
    <source>
        <dbReference type="Proteomes" id="UP001154240"/>
    </source>
</evidence>
<dbReference type="InterPro" id="IPR005243">
    <property type="entry name" value="THIRX-like_proc"/>
</dbReference>
<dbReference type="NCBIfam" id="TIGR00412">
    <property type="entry name" value="redox_disulf_2"/>
    <property type="match status" value="1"/>
</dbReference>
<dbReference type="EMBL" id="JAPHEH010000001">
    <property type="protein sequence ID" value="MDG4476022.1"/>
    <property type="molecule type" value="Genomic_DNA"/>
</dbReference>
<dbReference type="RefSeq" id="WP_307632991.1">
    <property type="nucleotide sequence ID" value="NZ_JAPHEH010000001.1"/>
</dbReference>
<accession>A0A9X4MG55</accession>
<reference evidence="2" key="1">
    <citation type="journal article" date="2022" name="bioRxiv">
        <title>Thiovibrio frasassiensisgen. nov., sp. nov., an autotrophic, elemental sulfur disproportionating bacterium isolated from sulfidic karst sediment, and proposal of Thiovibrionaceae fam. nov.</title>
        <authorList>
            <person name="Aronson H."/>
            <person name="Thomas C."/>
            <person name="Bhattacharyya M."/>
            <person name="Eckstein S."/>
            <person name="Jensen S."/>
            <person name="Barco R."/>
            <person name="Macalady J."/>
            <person name="Amend J."/>
        </authorList>
    </citation>
    <scope>NUCLEOTIDE SEQUENCE</scope>
    <source>
        <strain evidence="2">RS19-109</strain>
    </source>
</reference>
<dbReference type="Gene3D" id="3.40.30.10">
    <property type="entry name" value="Glutaredoxin"/>
    <property type="match status" value="1"/>
</dbReference>
<dbReference type="PANTHER" id="PTHR36450:SF1">
    <property type="entry name" value="THIOREDOXIN"/>
    <property type="match status" value="1"/>
</dbReference>
<proteinExistence type="predicted"/>
<evidence type="ECO:0000313" key="2">
    <source>
        <dbReference type="EMBL" id="MDG4476022.1"/>
    </source>
</evidence>
<gene>
    <name evidence="2" type="ORF">OLX77_07610</name>
</gene>
<dbReference type="Pfam" id="PF13192">
    <property type="entry name" value="Thioredoxin_3"/>
    <property type="match status" value="1"/>
</dbReference>
<name>A0A9X4MG55_9BACT</name>
<feature type="domain" description="Thioredoxin-like fold" evidence="1">
    <location>
        <begin position="86"/>
        <end position="159"/>
    </location>
</feature>
<dbReference type="Proteomes" id="UP001154240">
    <property type="component" value="Unassembled WGS sequence"/>
</dbReference>
<dbReference type="SUPFAM" id="SSF52833">
    <property type="entry name" value="Thioredoxin-like"/>
    <property type="match status" value="1"/>
</dbReference>
<dbReference type="PANTHER" id="PTHR36450">
    <property type="entry name" value="THIOREDOXIN"/>
    <property type="match status" value="1"/>
</dbReference>
<comment type="caution">
    <text evidence="2">The sequence shown here is derived from an EMBL/GenBank/DDBJ whole genome shotgun (WGS) entry which is preliminary data.</text>
</comment>
<reference evidence="2" key="2">
    <citation type="submission" date="2022-10" db="EMBL/GenBank/DDBJ databases">
        <authorList>
            <person name="Aronson H.S."/>
        </authorList>
    </citation>
    <scope>NUCLEOTIDE SEQUENCE</scope>
    <source>
        <strain evidence="2">RS19-109</strain>
    </source>
</reference>
<sequence>MQNQDQPAPRTIRIGAANVGLIGLDQALNKALTEQMEEEAAMEFLFAAIARENYVPTAAEPIYREALRAEYRRRQGLQGTEPGTLTVRVLGSGCVTCNKLSAMLFESLQKFGLAADMESVHDLDEIWRFGVTKTPALIINNTVKCAGRMPSPAEVEEWVREESEKL</sequence>
<dbReference type="AlphaFoldDB" id="A0A9X4MG55"/>
<dbReference type="InterPro" id="IPR036249">
    <property type="entry name" value="Thioredoxin-like_sf"/>
</dbReference>